<evidence type="ECO:0000259" key="2">
    <source>
        <dbReference type="PROSITE" id="PS50184"/>
    </source>
</evidence>
<feature type="domain" description="VWFC" evidence="2">
    <location>
        <begin position="499"/>
        <end position="580"/>
    </location>
</feature>
<evidence type="ECO:0000313" key="3">
    <source>
        <dbReference type="EMBL" id="KAH0814552.1"/>
    </source>
</evidence>
<dbReference type="EMBL" id="JABDTM020024182">
    <property type="protein sequence ID" value="KAH0814552.1"/>
    <property type="molecule type" value="Genomic_DNA"/>
</dbReference>
<accession>A0A8J6LBP4</accession>
<dbReference type="SUPFAM" id="SSF57603">
    <property type="entry name" value="FnI-like domain"/>
    <property type="match status" value="2"/>
</dbReference>
<dbReference type="PROSITE" id="PS50184">
    <property type="entry name" value="VWFC_2"/>
    <property type="match status" value="1"/>
</dbReference>
<gene>
    <name evidence="3" type="ORF">GEV33_008239</name>
</gene>
<dbReference type="Proteomes" id="UP000719412">
    <property type="component" value="Unassembled WGS sequence"/>
</dbReference>
<dbReference type="Gene3D" id="2.10.70.10">
    <property type="entry name" value="Complement Module, domain 1"/>
    <property type="match status" value="1"/>
</dbReference>
<proteinExistence type="predicted"/>
<protein>
    <recommendedName>
        <fullName evidence="2">VWFC domain-containing protein</fullName>
    </recommendedName>
</protein>
<evidence type="ECO:0000256" key="1">
    <source>
        <dbReference type="SAM" id="MobiDB-lite"/>
    </source>
</evidence>
<sequence length="638" mass="72275">MHVRIQGNMQYVFHDICHIQIITYFYGWWIVLEALGPDKKLVVSSEKLERQRLKMLFFSPLMTTVKRNAKLHSEAKMQEEYAESERGVDGKEKYRILTECWRKKKKKQKKEREKYYQRNGYASEEVERLRTKGRWMNVELSERDKDTDKQERRKRIKNPDTTGSIRAENCDKLGILLYEELNCTPIYSNSSTCPVKFECKDFGKLDSAKCYYKGKSYEIDEKIPDTKSRCLNDCRCVENAYSSEFAGIECPDLVCDYFAGINPNCTMTYSFSECCATGKICKPYENVARCNFNGKEYKEGQEFLPQDSCHNCICQKGFTGKIEEPVCRRRVCGVQLAWTAPILGKNWAPVYAKESKGGIVCCPSTYVGPDNSEVVTGDAKSGENCDNLGINIYEDLACKPVNKGGECPASYDCTLQAPSSDQCVVRGHLYNVGDSIPRTTSRFNCEFGCRCNRPDVSCPQWGCGDWAGVPPLAEGCYRKYDLEACCSTGIVCPPFNDTTTCVVDGVEYKAGERFFPKDSCYACLCQKGFNGKFEAPYCKRSGCDAQVKHQSATQKSCAPLYIKRTGDGDKKCCPREWTCPDGSEVIKSSGKKSDSTCKFGEKIFQIGDSFEKEIQYLFRPLKIKCECKVPPLLICQEG</sequence>
<evidence type="ECO:0000313" key="4">
    <source>
        <dbReference type="Proteomes" id="UP000719412"/>
    </source>
</evidence>
<feature type="compositionally biased region" description="Basic and acidic residues" evidence="1">
    <location>
        <begin position="140"/>
        <end position="151"/>
    </location>
</feature>
<comment type="caution">
    <text evidence="3">The sequence shown here is derived from an EMBL/GenBank/DDBJ whole genome shotgun (WGS) entry which is preliminary data.</text>
</comment>
<organism evidence="3 4">
    <name type="scientific">Tenebrio molitor</name>
    <name type="common">Yellow mealworm beetle</name>
    <dbReference type="NCBI Taxonomy" id="7067"/>
    <lineage>
        <taxon>Eukaryota</taxon>
        <taxon>Metazoa</taxon>
        <taxon>Ecdysozoa</taxon>
        <taxon>Arthropoda</taxon>
        <taxon>Hexapoda</taxon>
        <taxon>Insecta</taxon>
        <taxon>Pterygota</taxon>
        <taxon>Neoptera</taxon>
        <taxon>Endopterygota</taxon>
        <taxon>Coleoptera</taxon>
        <taxon>Polyphaga</taxon>
        <taxon>Cucujiformia</taxon>
        <taxon>Tenebrionidae</taxon>
        <taxon>Tenebrio</taxon>
    </lineage>
</organism>
<reference evidence="3" key="1">
    <citation type="journal article" date="2020" name="J Insects Food Feed">
        <title>The yellow mealworm (Tenebrio molitor) genome: a resource for the emerging insects as food and feed industry.</title>
        <authorList>
            <person name="Eriksson T."/>
            <person name="Andere A."/>
            <person name="Kelstrup H."/>
            <person name="Emery V."/>
            <person name="Picard C."/>
        </authorList>
    </citation>
    <scope>NUCLEOTIDE SEQUENCE</scope>
    <source>
        <strain evidence="3">Stoneville</strain>
        <tissue evidence="3">Whole head</tissue>
    </source>
</reference>
<reference evidence="3" key="2">
    <citation type="submission" date="2021-08" db="EMBL/GenBank/DDBJ databases">
        <authorList>
            <person name="Eriksson T."/>
        </authorList>
    </citation>
    <scope>NUCLEOTIDE SEQUENCE</scope>
    <source>
        <strain evidence="3">Stoneville</strain>
        <tissue evidence="3">Whole head</tissue>
    </source>
</reference>
<keyword evidence="4" id="KW-1185">Reference proteome</keyword>
<feature type="region of interest" description="Disordered" evidence="1">
    <location>
        <begin position="140"/>
        <end position="160"/>
    </location>
</feature>
<dbReference type="AlphaFoldDB" id="A0A8J6LBP4"/>
<name>A0A8J6LBP4_TENMO</name>
<dbReference type="InterPro" id="IPR001007">
    <property type="entry name" value="VWF_dom"/>
</dbReference>